<dbReference type="Proteomes" id="UP000199356">
    <property type="component" value="Unassembled WGS sequence"/>
</dbReference>
<dbReference type="RefSeq" id="WP_245759358.1">
    <property type="nucleotide sequence ID" value="NZ_FOXA01000037.1"/>
</dbReference>
<dbReference type="InterPro" id="IPR054512">
    <property type="entry name" value="NMB0315-like_N"/>
</dbReference>
<feature type="non-terminal residue" evidence="3">
    <location>
        <position position="320"/>
    </location>
</feature>
<dbReference type="InterPro" id="IPR011055">
    <property type="entry name" value="Dup_hybrid_motif"/>
</dbReference>
<evidence type="ECO:0000259" key="2">
    <source>
        <dbReference type="Pfam" id="PF22310"/>
    </source>
</evidence>
<dbReference type="Pfam" id="PF22310">
    <property type="entry name" value="NMB0315_dom_I"/>
    <property type="match status" value="1"/>
</dbReference>
<dbReference type="AlphaFoldDB" id="A0A1I5VWP2"/>
<dbReference type="Gene3D" id="2.70.70.10">
    <property type="entry name" value="Glucose Permease (Domain IIA)"/>
    <property type="match status" value="1"/>
</dbReference>
<proteinExistence type="predicted"/>
<dbReference type="SUPFAM" id="SSF51261">
    <property type="entry name" value="Duplicated hybrid motif"/>
    <property type="match status" value="1"/>
</dbReference>
<gene>
    <name evidence="3" type="ORF">SAMN04488047_1371</name>
</gene>
<sequence>MRLRYLTAGLAMAGGLSAAAAALSGVLSKDPVPTALATASAWIPEPVASPPAEARPVSFSGIVARADPAPVVKASILPAVVLPDAPLPDVAPPRLVWSRAVGPGETLDALLAEAGLVARDRVEVSLALGAEYDLRRLRPGHVLTVKLESDGSPRRVALDVDAGVRIETIFGAKPSTRVFAPDPEITTLAGETQIESSIFAALDEAGMPARFAVDLAQMLGGTVDFRREVTGGETLRLLWREARVEGKPVGQPEIAFAALDLGDGLYEVVWPEDGDGRATVFLDGEVLRVFAQPVEGARLSSVFGRRKHPVYGNVRMHTGV</sequence>
<organism evidence="3 4">
    <name type="scientific">Tranquillimonas alkanivorans</name>
    <dbReference type="NCBI Taxonomy" id="441119"/>
    <lineage>
        <taxon>Bacteria</taxon>
        <taxon>Pseudomonadati</taxon>
        <taxon>Pseudomonadota</taxon>
        <taxon>Alphaproteobacteria</taxon>
        <taxon>Rhodobacterales</taxon>
        <taxon>Roseobacteraceae</taxon>
        <taxon>Tranquillimonas</taxon>
    </lineage>
</organism>
<dbReference type="STRING" id="441119.SAMN04488047_1371"/>
<name>A0A1I5VWP2_9RHOB</name>
<feature type="domain" description="DD-carboxypeptidase/endopeptidase Mpg-like N-terminal" evidence="2">
    <location>
        <begin position="99"/>
        <end position="157"/>
    </location>
</feature>
<accession>A0A1I5VWP2</accession>
<keyword evidence="4" id="KW-1185">Reference proteome</keyword>
<dbReference type="Gene3D" id="3.10.450.350">
    <property type="match status" value="2"/>
</dbReference>
<reference evidence="3 4" key="1">
    <citation type="submission" date="2016-10" db="EMBL/GenBank/DDBJ databases">
        <authorList>
            <person name="de Groot N.N."/>
        </authorList>
    </citation>
    <scope>NUCLEOTIDE SEQUENCE [LARGE SCALE GENOMIC DNA]</scope>
    <source>
        <strain evidence="3 4">DSM 19547</strain>
    </source>
</reference>
<evidence type="ECO:0000313" key="3">
    <source>
        <dbReference type="EMBL" id="SFQ11833.1"/>
    </source>
</evidence>
<keyword evidence="1" id="KW-0732">Signal</keyword>
<evidence type="ECO:0000256" key="1">
    <source>
        <dbReference type="SAM" id="SignalP"/>
    </source>
</evidence>
<dbReference type="EMBL" id="FOXA01000037">
    <property type="protein sequence ID" value="SFQ11833.1"/>
    <property type="molecule type" value="Genomic_DNA"/>
</dbReference>
<feature type="chain" id="PRO_5011733959" description="DD-carboxypeptidase/endopeptidase Mpg-like N-terminal domain-containing protein" evidence="1">
    <location>
        <begin position="21"/>
        <end position="320"/>
    </location>
</feature>
<protein>
    <recommendedName>
        <fullName evidence="2">DD-carboxypeptidase/endopeptidase Mpg-like N-terminal domain-containing protein</fullName>
    </recommendedName>
</protein>
<evidence type="ECO:0000313" key="4">
    <source>
        <dbReference type="Proteomes" id="UP000199356"/>
    </source>
</evidence>
<feature type="signal peptide" evidence="1">
    <location>
        <begin position="1"/>
        <end position="20"/>
    </location>
</feature>